<keyword evidence="6" id="KW-1185">Reference proteome</keyword>
<dbReference type="InterPro" id="IPR026992">
    <property type="entry name" value="DIOX_N"/>
</dbReference>
<evidence type="ECO:0000256" key="3">
    <source>
        <dbReference type="ARBA" id="ARBA00023004"/>
    </source>
</evidence>
<dbReference type="AlphaFoldDB" id="A0A9Q1BS58"/>
<evidence type="ECO:0000256" key="1">
    <source>
        <dbReference type="ARBA" id="ARBA00022723"/>
    </source>
</evidence>
<dbReference type="Pfam" id="PF14226">
    <property type="entry name" value="DIOX_N"/>
    <property type="match status" value="1"/>
</dbReference>
<dbReference type="InterPro" id="IPR027443">
    <property type="entry name" value="IPNS-like_sf"/>
</dbReference>
<evidence type="ECO:0000313" key="5">
    <source>
        <dbReference type="EMBL" id="KAJ8031594.1"/>
    </source>
</evidence>
<dbReference type="PANTHER" id="PTHR10209">
    <property type="entry name" value="OXIDOREDUCTASE, 2OG-FE II OXYGENASE FAMILY PROTEIN"/>
    <property type="match status" value="1"/>
</dbReference>
<gene>
    <name evidence="5" type="ORF">HOLleu_24833</name>
</gene>
<dbReference type="PANTHER" id="PTHR10209:SF881">
    <property type="entry name" value="FI07970P-RELATED"/>
    <property type="match status" value="1"/>
</dbReference>
<dbReference type="OrthoDB" id="288590at2759"/>
<keyword evidence="2" id="KW-0560">Oxidoreductase</keyword>
<name>A0A9Q1BS58_HOLLE</name>
<dbReference type="EMBL" id="JAIZAY010000012">
    <property type="protein sequence ID" value="KAJ8031594.1"/>
    <property type="molecule type" value="Genomic_DNA"/>
</dbReference>
<accession>A0A9Q1BS58</accession>
<evidence type="ECO:0000259" key="4">
    <source>
        <dbReference type="Pfam" id="PF14226"/>
    </source>
</evidence>
<evidence type="ECO:0000256" key="2">
    <source>
        <dbReference type="ARBA" id="ARBA00023002"/>
    </source>
</evidence>
<keyword evidence="5" id="KW-0223">Dioxygenase</keyword>
<dbReference type="Proteomes" id="UP001152320">
    <property type="component" value="Chromosome 12"/>
</dbReference>
<dbReference type="Gene3D" id="2.60.120.330">
    <property type="entry name" value="B-lactam Antibiotic, Isopenicillin N Synthase, Chain"/>
    <property type="match status" value="1"/>
</dbReference>
<dbReference type="GO" id="GO:0051213">
    <property type="term" value="F:dioxygenase activity"/>
    <property type="evidence" value="ECO:0007669"/>
    <property type="project" value="UniProtKB-KW"/>
</dbReference>
<sequence length="229" mass="26386">MDDSSVLGSIPIVDFGAYSLEKESPDPERLQKLVDEVHRALTTIGFLYLKNTGCPANVVIKNVFEKSKVFFDLDKKEKSKYRRGDIIADSNFGYIELEQEGLNPERRKDLKEAFNYEPAETEKIPNELAGKPKLNDMMEALRTFFEYGKSIHDRLLEIIAKGLNFEDTQYFVKRHKSIGEENNVTMVRSLYYPPIRNKDVKKNQIRCGEHVDYGCVALLIQNNEGLEVR</sequence>
<proteinExistence type="predicted"/>
<evidence type="ECO:0000313" key="6">
    <source>
        <dbReference type="Proteomes" id="UP001152320"/>
    </source>
</evidence>
<keyword evidence="3" id="KW-0408">Iron</keyword>
<dbReference type="GO" id="GO:0046872">
    <property type="term" value="F:metal ion binding"/>
    <property type="evidence" value="ECO:0007669"/>
    <property type="project" value="UniProtKB-KW"/>
</dbReference>
<reference evidence="5" key="1">
    <citation type="submission" date="2021-10" db="EMBL/GenBank/DDBJ databases">
        <title>Tropical sea cucumber genome reveals ecological adaptation and Cuvierian tubules defense mechanism.</title>
        <authorList>
            <person name="Chen T."/>
        </authorList>
    </citation>
    <scope>NUCLEOTIDE SEQUENCE</scope>
    <source>
        <strain evidence="5">Nanhai2018</strain>
        <tissue evidence="5">Muscle</tissue>
    </source>
</reference>
<comment type="caution">
    <text evidence="5">The sequence shown here is derived from an EMBL/GenBank/DDBJ whole genome shotgun (WGS) entry which is preliminary data.</text>
</comment>
<dbReference type="SUPFAM" id="SSF51197">
    <property type="entry name" value="Clavaminate synthase-like"/>
    <property type="match status" value="1"/>
</dbReference>
<protein>
    <submittedName>
        <fullName evidence="5">2-oxoglutarate-dependent dioxygenase htyE</fullName>
    </submittedName>
</protein>
<feature type="domain" description="Non-haem dioxygenase N-terminal" evidence="4">
    <location>
        <begin position="10"/>
        <end position="123"/>
    </location>
</feature>
<keyword evidence="1" id="KW-0479">Metal-binding</keyword>
<organism evidence="5 6">
    <name type="scientific">Holothuria leucospilota</name>
    <name type="common">Black long sea cucumber</name>
    <name type="synonym">Mertensiothuria leucospilota</name>
    <dbReference type="NCBI Taxonomy" id="206669"/>
    <lineage>
        <taxon>Eukaryota</taxon>
        <taxon>Metazoa</taxon>
        <taxon>Echinodermata</taxon>
        <taxon>Eleutherozoa</taxon>
        <taxon>Echinozoa</taxon>
        <taxon>Holothuroidea</taxon>
        <taxon>Aspidochirotacea</taxon>
        <taxon>Aspidochirotida</taxon>
        <taxon>Holothuriidae</taxon>
        <taxon>Holothuria</taxon>
    </lineage>
</organism>